<sequence>MSTGLGHLIIAACLSCASCQCLGQDSSPHAVTARRLTTHVPVPSGIAGTAQKRPQSRKQTLASRAHVANDPGCRWLDNRMDQLEAQLRVKNNSFVQGYRSELATRSREWQCLKCGAEGPSQADHNHCQHRR</sequence>
<gene>
    <name evidence="2" type="ORF">HC757_07290</name>
</gene>
<evidence type="ECO:0000256" key="1">
    <source>
        <dbReference type="SAM" id="MobiDB-lite"/>
    </source>
</evidence>
<protein>
    <submittedName>
        <fullName evidence="2">Uncharacterized protein</fullName>
    </submittedName>
</protein>
<evidence type="ECO:0000313" key="2">
    <source>
        <dbReference type="EMBL" id="NMH64975.1"/>
    </source>
</evidence>
<evidence type="ECO:0000313" key="3">
    <source>
        <dbReference type="Proteomes" id="UP000737113"/>
    </source>
</evidence>
<feature type="region of interest" description="Disordered" evidence="1">
    <location>
        <begin position="42"/>
        <end position="64"/>
    </location>
</feature>
<dbReference type="EMBL" id="JAAXYH010000004">
    <property type="protein sequence ID" value="NMH64975.1"/>
    <property type="molecule type" value="Genomic_DNA"/>
</dbReference>
<proteinExistence type="predicted"/>
<organism evidence="2 3">
    <name type="scientific">Shewanella salipaludis</name>
    <dbReference type="NCBI Taxonomy" id="2723052"/>
    <lineage>
        <taxon>Bacteria</taxon>
        <taxon>Pseudomonadati</taxon>
        <taxon>Pseudomonadota</taxon>
        <taxon>Gammaproteobacteria</taxon>
        <taxon>Alteromonadales</taxon>
        <taxon>Shewanellaceae</taxon>
        <taxon>Shewanella</taxon>
    </lineage>
</organism>
<keyword evidence="3" id="KW-1185">Reference proteome</keyword>
<comment type="caution">
    <text evidence="2">The sequence shown here is derived from an EMBL/GenBank/DDBJ whole genome shotgun (WGS) entry which is preliminary data.</text>
</comment>
<dbReference type="Proteomes" id="UP000737113">
    <property type="component" value="Unassembled WGS sequence"/>
</dbReference>
<reference evidence="2" key="1">
    <citation type="submission" date="2020-04" db="EMBL/GenBank/DDBJ databases">
        <title>Description of Shewanella salipaludis sp. nov., isolated from a salt marsh.</title>
        <authorList>
            <person name="Park S."/>
            <person name="Yoon J.-H."/>
        </authorList>
    </citation>
    <scope>NUCLEOTIDE SEQUENCE</scope>
    <source>
        <strain evidence="2">SHSM-M6</strain>
    </source>
</reference>
<name>A0A972FRT7_9GAMM</name>
<dbReference type="AlphaFoldDB" id="A0A972FRT7"/>
<accession>A0A972FRT7</accession>